<evidence type="ECO:0000313" key="2">
    <source>
        <dbReference type="Proteomes" id="UP000694399"/>
    </source>
</evidence>
<organism evidence="1 2">
    <name type="scientific">Panthera leo</name>
    <name type="common">Lion</name>
    <dbReference type="NCBI Taxonomy" id="9689"/>
    <lineage>
        <taxon>Eukaryota</taxon>
        <taxon>Metazoa</taxon>
        <taxon>Chordata</taxon>
        <taxon>Craniata</taxon>
        <taxon>Vertebrata</taxon>
        <taxon>Euteleostomi</taxon>
        <taxon>Mammalia</taxon>
        <taxon>Eutheria</taxon>
        <taxon>Laurasiatheria</taxon>
        <taxon>Carnivora</taxon>
        <taxon>Feliformia</taxon>
        <taxon>Felidae</taxon>
        <taxon>Pantherinae</taxon>
        <taxon>Panthera</taxon>
    </lineage>
</organism>
<dbReference type="AlphaFoldDB" id="A0A8C8WEP5"/>
<protein>
    <submittedName>
        <fullName evidence="1">Uncharacterized protein</fullName>
    </submittedName>
</protein>
<keyword evidence="2" id="KW-1185">Reference proteome</keyword>
<reference evidence="1" key="1">
    <citation type="journal article" date="2019" name="bioRxiv">
        <title>Long live the king: chromosome-level assembly of the lion (Panthera leo) using linked-read, Hi-C, and long read data.</title>
        <authorList>
            <person name="Armstrong E.E."/>
            <person name="Taylor R.W."/>
            <person name="Miller D.E."/>
            <person name="Kaelin C."/>
            <person name="Barsh G."/>
            <person name="Hadly E.A."/>
            <person name="Petrov D."/>
        </authorList>
    </citation>
    <scope>NUCLEOTIDE SEQUENCE [LARGE SCALE GENOMIC DNA]</scope>
</reference>
<proteinExistence type="predicted"/>
<reference evidence="1" key="3">
    <citation type="submission" date="2025-09" db="UniProtKB">
        <authorList>
            <consortium name="Ensembl"/>
        </authorList>
    </citation>
    <scope>IDENTIFICATION</scope>
</reference>
<accession>A0A8C8WEP5</accession>
<name>A0A8C8WEP5_PANLE</name>
<reference evidence="1" key="2">
    <citation type="submission" date="2025-08" db="UniProtKB">
        <authorList>
            <consortium name="Ensembl"/>
        </authorList>
    </citation>
    <scope>IDENTIFICATION</scope>
</reference>
<sequence>MAPCHYCAETSFCCGVRACSGYFDSPDSTVRFVLLLAEGVHFLTSSESGEMRKILPRRVSHSELRKLFCSADALCFDVDATDMEAYCPANTTNKRQHGIVHH</sequence>
<dbReference type="Proteomes" id="UP000694399">
    <property type="component" value="Chromosome A1"/>
</dbReference>
<evidence type="ECO:0000313" key="1">
    <source>
        <dbReference type="Ensembl" id="ENSPLOP00000002673.1"/>
    </source>
</evidence>
<dbReference type="Ensembl" id="ENSPLOT00000002918.1">
    <property type="protein sequence ID" value="ENSPLOP00000002673.1"/>
    <property type="gene ID" value="ENSPLOG00000001913.1"/>
</dbReference>